<dbReference type="RefSeq" id="WP_179921081.1">
    <property type="nucleotide sequence ID" value="NZ_CP058689.1"/>
</dbReference>
<evidence type="ECO:0000256" key="1">
    <source>
        <dbReference type="SAM" id="Coils"/>
    </source>
</evidence>
<gene>
    <name evidence="2" type="ORF">HYQ43_04490</name>
</gene>
<dbReference type="AlphaFoldDB" id="A0A7H9BQH2"/>
<name>A0A7H9BQH2_PARPN</name>
<organism evidence="2 3">
    <name type="scientific">Paracoccus pantotrophus</name>
    <name type="common">Thiosphaera pantotropha</name>
    <dbReference type="NCBI Taxonomy" id="82367"/>
    <lineage>
        <taxon>Bacteria</taxon>
        <taxon>Pseudomonadati</taxon>
        <taxon>Pseudomonadota</taxon>
        <taxon>Alphaproteobacteria</taxon>
        <taxon>Rhodobacterales</taxon>
        <taxon>Paracoccaceae</taxon>
        <taxon>Paracoccus</taxon>
    </lineage>
</organism>
<dbReference type="Proteomes" id="UP000509322">
    <property type="component" value="Chromosome 1"/>
</dbReference>
<evidence type="ECO:0000313" key="2">
    <source>
        <dbReference type="EMBL" id="QLH13544.1"/>
    </source>
</evidence>
<accession>A0A7H9BQH2</accession>
<reference evidence="2 3" key="1">
    <citation type="submission" date="2020-07" db="EMBL/GenBank/DDBJ databases">
        <title>The complete genome of Paracoccus pantotrophus ACCC 10489.</title>
        <authorList>
            <person name="Si Y."/>
        </authorList>
    </citation>
    <scope>NUCLEOTIDE SEQUENCE [LARGE SCALE GENOMIC DNA]</scope>
    <source>
        <strain evidence="2 3">ACCC10489</strain>
    </source>
</reference>
<dbReference type="EMBL" id="CP058689">
    <property type="protein sequence ID" value="QLH13544.1"/>
    <property type="molecule type" value="Genomic_DNA"/>
</dbReference>
<feature type="coiled-coil region" evidence="1">
    <location>
        <begin position="49"/>
        <end position="86"/>
    </location>
</feature>
<evidence type="ECO:0000313" key="3">
    <source>
        <dbReference type="Proteomes" id="UP000509322"/>
    </source>
</evidence>
<sequence length="215" mass="23556">MKNDAQMPERIWYHSDGAYLSCQPAEHGEWQEFVRADLCASGQQVRAVQEAADRDADRCAERIAELEAALEKARAEAKRMDLARDQFLGERNMLAETLREIQRGDMTGMMELTEAEVAKARATWAIKRIGTPVAALTPAPQPAGEAPPTCVACEDNPKHPNIPCAVCGARPPLPSEMVAEALREIRAAVQDGNLSQGVRLDIIDKISLRALKGEV</sequence>
<protein>
    <submittedName>
        <fullName evidence="2">Uncharacterized protein</fullName>
    </submittedName>
</protein>
<keyword evidence="1" id="KW-0175">Coiled coil</keyword>
<proteinExistence type="predicted"/>